<dbReference type="PROSITE" id="PS01180">
    <property type="entry name" value="CUB"/>
    <property type="match status" value="1"/>
</dbReference>
<reference evidence="4 5" key="1">
    <citation type="journal article" date="2024" name="Ann. Entomol. Soc. Am.">
        <title>Genomic analyses of the southern and eastern yellowjacket wasps (Hymenoptera: Vespidae) reveal evolutionary signatures of social life.</title>
        <authorList>
            <person name="Catto M.A."/>
            <person name="Caine P.B."/>
            <person name="Orr S.E."/>
            <person name="Hunt B.G."/>
            <person name="Goodisman M.A.D."/>
        </authorList>
    </citation>
    <scope>NUCLEOTIDE SEQUENCE [LARGE SCALE GENOMIC DNA]</scope>
    <source>
        <strain evidence="4">233</strain>
        <tissue evidence="4">Head and thorax</tissue>
    </source>
</reference>
<evidence type="ECO:0000313" key="5">
    <source>
        <dbReference type="Proteomes" id="UP001607302"/>
    </source>
</evidence>
<dbReference type="InterPro" id="IPR000859">
    <property type="entry name" value="CUB_dom"/>
</dbReference>
<dbReference type="SUPFAM" id="SSF49854">
    <property type="entry name" value="Spermadhesin, CUB domain"/>
    <property type="match status" value="1"/>
</dbReference>
<evidence type="ECO:0000256" key="2">
    <source>
        <dbReference type="PROSITE-ProRule" id="PRU00059"/>
    </source>
</evidence>
<sequence>MTMKFSRKINQSIAVIWYSLHELTRKHIKYFFARSCYSHCTSDYIAVYSGPTTSSPLLKMLCGKEKASMMYNGQEVLVEFRAGPEVSPFDYNGFVATVNFIEITTEIPNTITAEPINKSLDIMKSAGSNYYNVRYNNRDTDEHRKDQGSSTGYSCDLEVNGEKVRSGHHDTRGKIKSTTCRLVLRGGTYHTGHVSLTSYNLSAQSCQSMIEIFDGIPEGGMANMVKSLVRICSPAQRLPREFARQDETIGCSFHERLTILSTLKVLKASFFYVRRYVEPKRYSSNGRDMTVVLRRATNSTTDEEYMDVSYYFHNASKADSDSRTESIVLYVLEREGGTQQPGSLCDVEYYGLTSLEEGTVVHPEPHRLFAVEGPAKCKQHFIPATNQSVIITVESSSKQISNNLCETKCGDSGCHCVSNKSLENMDHLLLVSETGHVVTCLCGNYQDWLPVGIRSWTPVYIEWSRFSMGGLNFRAAYKFVKDTYCGDHTTRKLEGEVTGGDLAKAGLKLNQYYQQKCTWILESLNDRQLTIEVKSNQSRPCTAWNLTIHKYNENGDPAGERLHTFCSRDVHKNFTLPWKENTAVVRLQALGRTAPQYTMKWRSHTVIANTRQSGPSPAPNHISDSSINIKPEKKIIFTFLVILLIYSIDC</sequence>
<name>A0ABD2A0H1_VESSQ</name>
<keyword evidence="1" id="KW-1015">Disulfide bond</keyword>
<dbReference type="InterPro" id="IPR053207">
    <property type="entry name" value="Non-NMDA_GluR_Accessory"/>
</dbReference>
<accession>A0ABD2A0H1</accession>
<protein>
    <recommendedName>
        <fullName evidence="3">CUB domain-containing protein</fullName>
    </recommendedName>
</protein>
<organism evidence="4 5">
    <name type="scientific">Vespula squamosa</name>
    <name type="common">Southern yellow jacket</name>
    <name type="synonym">Wasp</name>
    <dbReference type="NCBI Taxonomy" id="30214"/>
    <lineage>
        <taxon>Eukaryota</taxon>
        <taxon>Metazoa</taxon>
        <taxon>Ecdysozoa</taxon>
        <taxon>Arthropoda</taxon>
        <taxon>Hexapoda</taxon>
        <taxon>Insecta</taxon>
        <taxon>Pterygota</taxon>
        <taxon>Neoptera</taxon>
        <taxon>Endopterygota</taxon>
        <taxon>Hymenoptera</taxon>
        <taxon>Apocrita</taxon>
        <taxon>Aculeata</taxon>
        <taxon>Vespoidea</taxon>
        <taxon>Vespidae</taxon>
        <taxon>Vespinae</taxon>
        <taxon>Vespula</taxon>
    </lineage>
</organism>
<dbReference type="Gene3D" id="2.60.120.290">
    <property type="entry name" value="Spermadhesin, CUB domain"/>
    <property type="match status" value="1"/>
</dbReference>
<proteinExistence type="predicted"/>
<dbReference type="PANTHER" id="PTHR47537">
    <property type="entry name" value="CUBILIN"/>
    <property type="match status" value="1"/>
</dbReference>
<dbReference type="PANTHER" id="PTHR47537:SF3">
    <property type="entry name" value="CUB DOMAIN-CONTAINING PROTEIN"/>
    <property type="match status" value="1"/>
</dbReference>
<dbReference type="Proteomes" id="UP001607302">
    <property type="component" value="Unassembled WGS sequence"/>
</dbReference>
<feature type="domain" description="CUB" evidence="3">
    <location>
        <begin position="1"/>
        <end position="101"/>
    </location>
</feature>
<comment type="caution">
    <text evidence="4">The sequence shown here is derived from an EMBL/GenBank/DDBJ whole genome shotgun (WGS) entry which is preliminary data.</text>
</comment>
<dbReference type="AlphaFoldDB" id="A0ABD2A0H1"/>
<evidence type="ECO:0000313" key="4">
    <source>
        <dbReference type="EMBL" id="KAL2714116.1"/>
    </source>
</evidence>
<gene>
    <name evidence="4" type="ORF">V1478_016673</name>
</gene>
<evidence type="ECO:0000259" key="3">
    <source>
        <dbReference type="PROSITE" id="PS01180"/>
    </source>
</evidence>
<evidence type="ECO:0000256" key="1">
    <source>
        <dbReference type="ARBA" id="ARBA00023157"/>
    </source>
</evidence>
<keyword evidence="5" id="KW-1185">Reference proteome</keyword>
<dbReference type="EMBL" id="JAUDFV010000157">
    <property type="protein sequence ID" value="KAL2714116.1"/>
    <property type="molecule type" value="Genomic_DNA"/>
</dbReference>
<dbReference type="InterPro" id="IPR035914">
    <property type="entry name" value="Sperma_CUB_dom_sf"/>
</dbReference>
<comment type="caution">
    <text evidence="2">Lacks conserved residue(s) required for the propagation of feature annotation.</text>
</comment>